<dbReference type="EMBL" id="LMBR01000148">
    <property type="protein sequence ID" value="KUL27260.1"/>
    <property type="molecule type" value="Genomic_DNA"/>
</dbReference>
<dbReference type="PROSITE" id="PS01211">
    <property type="entry name" value="UPF0001"/>
    <property type="match status" value="1"/>
</dbReference>
<evidence type="ECO:0000256" key="4">
    <source>
        <dbReference type="RuleBase" id="RU004514"/>
    </source>
</evidence>
<feature type="modified residue" description="N6-(pyridoxal phosphate)lysine" evidence="2 3">
    <location>
        <position position="36"/>
    </location>
</feature>
<dbReference type="SUPFAM" id="SSF51419">
    <property type="entry name" value="PLP-binding barrel"/>
    <property type="match status" value="1"/>
</dbReference>
<dbReference type="Gene3D" id="3.20.20.10">
    <property type="entry name" value="Alanine racemase"/>
    <property type="match status" value="1"/>
</dbReference>
<accession>A0A101JHZ8</accession>
<evidence type="ECO:0000256" key="1">
    <source>
        <dbReference type="ARBA" id="ARBA00022898"/>
    </source>
</evidence>
<dbReference type="AlphaFoldDB" id="A0A101JHZ8"/>
<proteinExistence type="inferred from homology"/>
<comment type="function">
    <text evidence="2">Pyridoxal 5'-phosphate (PLP)-binding protein, which is involved in PLP homeostasis.</text>
</comment>
<dbReference type="CDD" id="cd00635">
    <property type="entry name" value="PLPDE_III_YBL036c_like"/>
    <property type="match status" value="1"/>
</dbReference>
<dbReference type="FunFam" id="3.20.20.10:FF:000018">
    <property type="entry name" value="Pyridoxal phosphate homeostasis protein"/>
    <property type="match status" value="1"/>
</dbReference>
<sequence>MESITENLEAIRQRIADACLKAHRDPATVTLLAVSKTKSASRIREAFDAGQIDFGESYMQEFLDKESDPLLENQPIRWHFIGHLQSNKVRSIIGKVVLIHGIDKLSTAEELSRRAVQQNLQTDYLLEVNTSGETSKYGLKPEELLRQAPSFFVLPNCTLRGLMTIASPDPSLARYEFRSLSRLLDDLKKIAPDPTPLTELSMGMSQDFEAAIAEGATLIRVGTAIFGWR</sequence>
<dbReference type="PANTHER" id="PTHR10146:SF14">
    <property type="entry name" value="PYRIDOXAL PHOSPHATE HOMEOSTASIS PROTEIN"/>
    <property type="match status" value="1"/>
</dbReference>
<feature type="domain" description="Alanine racemase N-terminal" evidence="5">
    <location>
        <begin position="7"/>
        <end position="227"/>
    </location>
</feature>
<dbReference type="GO" id="GO:0030170">
    <property type="term" value="F:pyridoxal phosphate binding"/>
    <property type="evidence" value="ECO:0007669"/>
    <property type="project" value="UniProtKB-UniRule"/>
</dbReference>
<evidence type="ECO:0000256" key="3">
    <source>
        <dbReference type="PIRSR" id="PIRSR004848-1"/>
    </source>
</evidence>
<dbReference type="InterPro" id="IPR001608">
    <property type="entry name" value="Ala_racemase_N"/>
</dbReference>
<dbReference type="OrthoDB" id="9804072at2"/>
<gene>
    <name evidence="6" type="ORF">ASB62_06215</name>
</gene>
<dbReference type="HAMAP" id="MF_02087">
    <property type="entry name" value="PLP_homeostasis"/>
    <property type="match status" value="1"/>
</dbReference>
<evidence type="ECO:0000313" key="6">
    <source>
        <dbReference type="EMBL" id="KUL27260.1"/>
    </source>
</evidence>
<organism evidence="6 7">
    <name type="scientific">Chlorobium limicola</name>
    <dbReference type="NCBI Taxonomy" id="1092"/>
    <lineage>
        <taxon>Bacteria</taxon>
        <taxon>Pseudomonadati</taxon>
        <taxon>Chlorobiota</taxon>
        <taxon>Chlorobiia</taxon>
        <taxon>Chlorobiales</taxon>
        <taxon>Chlorobiaceae</taxon>
        <taxon>Chlorobium/Pelodictyon group</taxon>
        <taxon>Chlorobium</taxon>
    </lineage>
</organism>
<comment type="similarity">
    <text evidence="2 4">Belongs to the pyridoxal phosphate-binding protein YggS/PROSC family.</text>
</comment>
<dbReference type="Pfam" id="PF01168">
    <property type="entry name" value="Ala_racemase_N"/>
    <property type="match status" value="1"/>
</dbReference>
<comment type="cofactor">
    <cofactor evidence="3">
        <name>pyridoxal 5'-phosphate</name>
        <dbReference type="ChEBI" id="CHEBI:597326"/>
    </cofactor>
</comment>
<protein>
    <recommendedName>
        <fullName evidence="2">Pyridoxal phosphate homeostasis protein</fullName>
        <shortName evidence="2">PLP homeostasis protein</shortName>
    </recommendedName>
</protein>
<keyword evidence="7" id="KW-1185">Reference proteome</keyword>
<reference evidence="6 7" key="1">
    <citation type="submission" date="2015-10" db="EMBL/GenBank/DDBJ databases">
        <title>Draft Genome Sequence of Chlorobium limicola strain Frasassi Growing under Artificial Lighting in the Frasassi Cave System.</title>
        <authorList>
            <person name="Mansor M."/>
            <person name="Macalady J."/>
        </authorList>
    </citation>
    <scope>NUCLEOTIDE SEQUENCE [LARGE SCALE GENOMIC DNA]</scope>
    <source>
        <strain evidence="6 7">Frasassi</strain>
    </source>
</reference>
<dbReference type="InterPro" id="IPR029066">
    <property type="entry name" value="PLP-binding_barrel"/>
</dbReference>
<evidence type="ECO:0000313" key="7">
    <source>
        <dbReference type="Proteomes" id="UP000053937"/>
    </source>
</evidence>
<evidence type="ECO:0000259" key="5">
    <source>
        <dbReference type="Pfam" id="PF01168"/>
    </source>
</evidence>
<keyword evidence="1 2" id="KW-0663">Pyridoxal phosphate</keyword>
<dbReference type="PANTHER" id="PTHR10146">
    <property type="entry name" value="PROLINE SYNTHETASE CO-TRANSCRIBED BACTERIAL HOMOLOG PROTEIN"/>
    <property type="match status" value="1"/>
</dbReference>
<evidence type="ECO:0000256" key="2">
    <source>
        <dbReference type="HAMAP-Rule" id="MF_02087"/>
    </source>
</evidence>
<name>A0A101JHZ8_CHLLI</name>
<dbReference type="RefSeq" id="WP_059139094.1">
    <property type="nucleotide sequence ID" value="NZ_LMBR01000148.1"/>
</dbReference>
<dbReference type="Proteomes" id="UP000053937">
    <property type="component" value="Unassembled WGS sequence"/>
</dbReference>
<comment type="caution">
    <text evidence="6">The sequence shown here is derived from an EMBL/GenBank/DDBJ whole genome shotgun (WGS) entry which is preliminary data.</text>
</comment>
<dbReference type="PIRSF" id="PIRSF004848">
    <property type="entry name" value="YBL036c_PLPDEIII"/>
    <property type="match status" value="1"/>
</dbReference>
<dbReference type="NCBIfam" id="TIGR00044">
    <property type="entry name" value="YggS family pyridoxal phosphate-dependent enzyme"/>
    <property type="match status" value="1"/>
</dbReference>
<dbReference type="InterPro" id="IPR011078">
    <property type="entry name" value="PyrdxlP_homeostasis"/>
</dbReference>